<accession>A0A3E1F013</accession>
<dbReference type="GO" id="GO:0005886">
    <property type="term" value="C:plasma membrane"/>
    <property type="evidence" value="ECO:0007669"/>
    <property type="project" value="UniProtKB-SubCell"/>
</dbReference>
<feature type="transmembrane region" description="Helical" evidence="6">
    <location>
        <begin position="152"/>
        <end position="173"/>
    </location>
</feature>
<dbReference type="OrthoDB" id="9784202at2"/>
<dbReference type="Pfam" id="PF01810">
    <property type="entry name" value="LysE"/>
    <property type="match status" value="1"/>
</dbReference>
<evidence type="ECO:0000256" key="4">
    <source>
        <dbReference type="ARBA" id="ARBA00022989"/>
    </source>
</evidence>
<comment type="caution">
    <text evidence="7">The sequence shown here is derived from an EMBL/GenBank/DDBJ whole genome shotgun (WGS) entry which is preliminary data.</text>
</comment>
<name>A0A3E1F013_9FLAO</name>
<protein>
    <submittedName>
        <fullName evidence="7">LysE family translocator</fullName>
    </submittedName>
</protein>
<dbReference type="PANTHER" id="PTHR30086">
    <property type="entry name" value="ARGININE EXPORTER PROTEIN ARGO"/>
    <property type="match status" value="1"/>
</dbReference>
<dbReference type="GO" id="GO:0015171">
    <property type="term" value="F:amino acid transmembrane transporter activity"/>
    <property type="evidence" value="ECO:0007669"/>
    <property type="project" value="TreeGrafter"/>
</dbReference>
<proteinExistence type="predicted"/>
<feature type="transmembrane region" description="Helical" evidence="6">
    <location>
        <begin position="119"/>
        <end position="140"/>
    </location>
</feature>
<dbReference type="PANTHER" id="PTHR30086:SF20">
    <property type="entry name" value="ARGININE EXPORTER PROTEIN ARGO-RELATED"/>
    <property type="match status" value="1"/>
</dbReference>
<keyword evidence="5 6" id="KW-0472">Membrane</keyword>
<organism evidence="7 8">
    <name type="scientific">Brumimicrobium aurantiacum</name>
    <dbReference type="NCBI Taxonomy" id="1737063"/>
    <lineage>
        <taxon>Bacteria</taxon>
        <taxon>Pseudomonadati</taxon>
        <taxon>Bacteroidota</taxon>
        <taxon>Flavobacteriia</taxon>
        <taxon>Flavobacteriales</taxon>
        <taxon>Crocinitomicaceae</taxon>
        <taxon>Brumimicrobium</taxon>
    </lineage>
</organism>
<dbReference type="PIRSF" id="PIRSF006324">
    <property type="entry name" value="LeuE"/>
    <property type="match status" value="1"/>
</dbReference>
<dbReference type="InterPro" id="IPR001123">
    <property type="entry name" value="LeuE-type"/>
</dbReference>
<dbReference type="EMBL" id="QURB01000002">
    <property type="protein sequence ID" value="RFC55138.1"/>
    <property type="molecule type" value="Genomic_DNA"/>
</dbReference>
<keyword evidence="3 6" id="KW-0812">Transmembrane</keyword>
<evidence type="ECO:0000313" key="8">
    <source>
        <dbReference type="Proteomes" id="UP000257127"/>
    </source>
</evidence>
<dbReference type="RefSeq" id="WP_116880117.1">
    <property type="nucleotide sequence ID" value="NZ_QURB01000002.1"/>
</dbReference>
<evidence type="ECO:0000256" key="3">
    <source>
        <dbReference type="ARBA" id="ARBA00022692"/>
    </source>
</evidence>
<keyword evidence="8" id="KW-1185">Reference proteome</keyword>
<comment type="subcellular location">
    <subcellularLocation>
        <location evidence="1">Cell membrane</location>
        <topology evidence="1">Multi-pass membrane protein</topology>
    </subcellularLocation>
</comment>
<reference evidence="7 8" key="1">
    <citation type="submission" date="2018-08" db="EMBL/GenBank/DDBJ databases">
        <title>The draft genome squence of Brumimicrobium sp. N62.</title>
        <authorList>
            <person name="Du Z.-J."/>
            <person name="Luo H.-R."/>
        </authorList>
    </citation>
    <scope>NUCLEOTIDE SEQUENCE [LARGE SCALE GENOMIC DNA]</scope>
    <source>
        <strain evidence="7 8">N62</strain>
    </source>
</reference>
<evidence type="ECO:0000256" key="5">
    <source>
        <dbReference type="ARBA" id="ARBA00023136"/>
    </source>
</evidence>
<gene>
    <name evidence="7" type="ORF">DXU93_04775</name>
</gene>
<feature type="transmembrane region" description="Helical" evidence="6">
    <location>
        <begin position="40"/>
        <end position="64"/>
    </location>
</feature>
<evidence type="ECO:0000256" key="1">
    <source>
        <dbReference type="ARBA" id="ARBA00004651"/>
    </source>
</evidence>
<keyword evidence="4 6" id="KW-1133">Transmembrane helix</keyword>
<keyword evidence="2" id="KW-1003">Cell membrane</keyword>
<dbReference type="Proteomes" id="UP000257127">
    <property type="component" value="Unassembled WGS sequence"/>
</dbReference>
<evidence type="ECO:0000256" key="6">
    <source>
        <dbReference type="SAM" id="Phobius"/>
    </source>
</evidence>
<feature type="transmembrane region" description="Helical" evidence="6">
    <location>
        <begin position="70"/>
        <end position="88"/>
    </location>
</feature>
<feature type="transmembrane region" description="Helical" evidence="6">
    <location>
        <begin position="185"/>
        <end position="206"/>
    </location>
</feature>
<sequence>MEIELILSFLTASVLLALMPGPDNIFVLTESLTKGQKNGVAISFGLGIGVLVHTLAAATGLSIIIQQSAIAFTVIKYLGAIYLFYLAFQATKENNVTIDFNSSETTVKKGVLPLLKKGFLMNVLNPKVSLFFIAFLPQFISPNGINVTVQMIILGLIFMTQAIIVFSSIAMLAGKLTKYVNSQAFWKITKWSKIVVLTVLGITLALSEK</sequence>
<evidence type="ECO:0000256" key="2">
    <source>
        <dbReference type="ARBA" id="ARBA00022475"/>
    </source>
</evidence>
<dbReference type="AlphaFoldDB" id="A0A3E1F013"/>
<feature type="transmembrane region" description="Helical" evidence="6">
    <location>
        <begin position="6"/>
        <end position="28"/>
    </location>
</feature>
<evidence type="ECO:0000313" key="7">
    <source>
        <dbReference type="EMBL" id="RFC55138.1"/>
    </source>
</evidence>